<gene>
    <name evidence="2" type="ORF">BO70DRAFT_185794</name>
</gene>
<feature type="region of interest" description="Disordered" evidence="1">
    <location>
        <begin position="1"/>
        <end position="30"/>
    </location>
</feature>
<evidence type="ECO:0000313" key="3">
    <source>
        <dbReference type="Proteomes" id="UP000247233"/>
    </source>
</evidence>
<dbReference type="AlphaFoldDB" id="A0A317UX31"/>
<accession>A0A317UX31</accession>
<comment type="caution">
    <text evidence="2">The sequence shown here is derived from an EMBL/GenBank/DDBJ whole genome shotgun (WGS) entry which is preliminary data.</text>
</comment>
<dbReference type="VEuPathDB" id="FungiDB:BO70DRAFT_185794"/>
<dbReference type="GeneID" id="37060710"/>
<name>A0A317UX31_9EURO</name>
<proteinExistence type="predicted"/>
<reference evidence="2 3" key="1">
    <citation type="submission" date="2016-12" db="EMBL/GenBank/DDBJ databases">
        <title>The genomes of Aspergillus section Nigri reveals drivers in fungal speciation.</title>
        <authorList>
            <consortium name="DOE Joint Genome Institute"/>
            <person name="Vesth T.C."/>
            <person name="Nybo J."/>
            <person name="Theobald S."/>
            <person name="Brandl J."/>
            <person name="Frisvad J.C."/>
            <person name="Nielsen K.F."/>
            <person name="Lyhne E.K."/>
            <person name="Kogle M.E."/>
            <person name="Kuo A."/>
            <person name="Riley R."/>
            <person name="Clum A."/>
            <person name="Nolan M."/>
            <person name="Lipzen A."/>
            <person name="Salamov A."/>
            <person name="Henrissat B."/>
            <person name="Wiebenga A."/>
            <person name="De Vries R.P."/>
            <person name="Grigoriev I.V."/>
            <person name="Mortensen U.H."/>
            <person name="Andersen M.R."/>
            <person name="Baker S.E."/>
        </authorList>
    </citation>
    <scope>NUCLEOTIDE SEQUENCE [LARGE SCALE GENOMIC DNA]</scope>
    <source>
        <strain evidence="2 3">CBS 117.55</strain>
    </source>
</reference>
<feature type="compositionally biased region" description="Basic residues" evidence="1">
    <location>
        <begin position="1"/>
        <end position="10"/>
    </location>
</feature>
<keyword evidence="3" id="KW-1185">Reference proteome</keyword>
<organism evidence="2 3">
    <name type="scientific">Aspergillus heteromorphus CBS 117.55</name>
    <dbReference type="NCBI Taxonomy" id="1448321"/>
    <lineage>
        <taxon>Eukaryota</taxon>
        <taxon>Fungi</taxon>
        <taxon>Dikarya</taxon>
        <taxon>Ascomycota</taxon>
        <taxon>Pezizomycotina</taxon>
        <taxon>Eurotiomycetes</taxon>
        <taxon>Eurotiomycetidae</taxon>
        <taxon>Eurotiales</taxon>
        <taxon>Aspergillaceae</taxon>
        <taxon>Aspergillus</taxon>
        <taxon>Aspergillus subgen. Circumdati</taxon>
    </lineage>
</organism>
<evidence type="ECO:0000256" key="1">
    <source>
        <dbReference type="SAM" id="MobiDB-lite"/>
    </source>
</evidence>
<protein>
    <submittedName>
        <fullName evidence="2">Uncharacterized protein</fullName>
    </submittedName>
</protein>
<dbReference type="EMBL" id="MSFL01000051">
    <property type="protein sequence ID" value="PWY65588.1"/>
    <property type="molecule type" value="Genomic_DNA"/>
</dbReference>
<dbReference type="RefSeq" id="XP_025394543.1">
    <property type="nucleotide sequence ID" value="XM_025538473.1"/>
</dbReference>
<evidence type="ECO:0000313" key="2">
    <source>
        <dbReference type="EMBL" id="PWY65588.1"/>
    </source>
</evidence>
<sequence length="174" mass="19706">MAKRKSKGNKTRNEPQSTEKSPCSIPPELVPTKSTSNDIWSIWSNVSRSDFCAILSLSKKQCVHVHNFFICSRSGETLGAGQDWGAIELRSSLRRAFERLPFSDLYLSFAEIKAQVYGQDYFRSYDAAAIVLDLISRYRSDPMSLTLDFRTAMSPAISPEMMSDIGRMKEIEFD</sequence>
<dbReference type="Proteomes" id="UP000247233">
    <property type="component" value="Unassembled WGS sequence"/>
</dbReference>